<evidence type="ECO:0000313" key="2">
    <source>
        <dbReference type="Proteomes" id="UP000607653"/>
    </source>
</evidence>
<organism evidence="1 2">
    <name type="scientific">Nelumbo nucifera</name>
    <name type="common">Sacred lotus</name>
    <dbReference type="NCBI Taxonomy" id="4432"/>
    <lineage>
        <taxon>Eukaryota</taxon>
        <taxon>Viridiplantae</taxon>
        <taxon>Streptophyta</taxon>
        <taxon>Embryophyta</taxon>
        <taxon>Tracheophyta</taxon>
        <taxon>Spermatophyta</taxon>
        <taxon>Magnoliopsida</taxon>
        <taxon>Proteales</taxon>
        <taxon>Nelumbonaceae</taxon>
        <taxon>Nelumbo</taxon>
    </lineage>
</organism>
<protein>
    <submittedName>
        <fullName evidence="1">Uncharacterized protein</fullName>
    </submittedName>
</protein>
<accession>A0A822Z3X8</accession>
<gene>
    <name evidence="1" type="ORF">HUJ06_013672</name>
</gene>
<keyword evidence="2" id="KW-1185">Reference proteome</keyword>
<dbReference type="Proteomes" id="UP000607653">
    <property type="component" value="Unassembled WGS sequence"/>
</dbReference>
<name>A0A822Z3X8_NELNU</name>
<proteinExistence type="predicted"/>
<comment type="caution">
    <text evidence="1">The sequence shown here is derived from an EMBL/GenBank/DDBJ whole genome shotgun (WGS) entry which is preliminary data.</text>
</comment>
<sequence>MAKRLKSKLKFWRVSNFGGLLNSHVGMVVGVGWWNLTGLISGEWVTKGGRCQEFQFEVEWRSMGKETLLSKREINGGAFHGVKWVLHASRLMCVCYDTRHLPALWDIFGGQVCGGRCEL</sequence>
<dbReference type="EMBL" id="DUZY01000005">
    <property type="protein sequence ID" value="DAD39350.1"/>
    <property type="molecule type" value="Genomic_DNA"/>
</dbReference>
<dbReference type="AlphaFoldDB" id="A0A822Z3X8"/>
<reference evidence="1 2" key="1">
    <citation type="journal article" date="2020" name="Mol. Biol. Evol.">
        <title>Distinct Expression and Methylation Patterns for Genes with Different Fates following a Single Whole-Genome Duplication in Flowering Plants.</title>
        <authorList>
            <person name="Shi T."/>
            <person name="Rahmani R.S."/>
            <person name="Gugger P.F."/>
            <person name="Wang M."/>
            <person name="Li H."/>
            <person name="Zhang Y."/>
            <person name="Li Z."/>
            <person name="Wang Q."/>
            <person name="Van de Peer Y."/>
            <person name="Marchal K."/>
            <person name="Chen J."/>
        </authorList>
    </citation>
    <scope>NUCLEOTIDE SEQUENCE [LARGE SCALE GENOMIC DNA]</scope>
    <source>
        <tissue evidence="1">Leaf</tissue>
    </source>
</reference>
<evidence type="ECO:0000313" key="1">
    <source>
        <dbReference type="EMBL" id="DAD39350.1"/>
    </source>
</evidence>